<evidence type="ECO:0000313" key="4">
    <source>
        <dbReference type="Proteomes" id="UP001198220"/>
    </source>
</evidence>
<feature type="transmembrane region" description="Helical" evidence="1">
    <location>
        <begin position="96"/>
        <end position="111"/>
    </location>
</feature>
<dbReference type="AlphaFoldDB" id="A0AAE3A7J8"/>
<feature type="transmembrane region" description="Helical" evidence="1">
    <location>
        <begin position="118"/>
        <end position="139"/>
    </location>
</feature>
<gene>
    <name evidence="3" type="ORF">LKD36_11790</name>
</gene>
<dbReference type="InterPro" id="IPR009936">
    <property type="entry name" value="DUF1468"/>
</dbReference>
<proteinExistence type="predicted"/>
<comment type="caution">
    <text evidence="3">The sequence shown here is derived from an EMBL/GenBank/DDBJ whole genome shotgun (WGS) entry which is preliminary data.</text>
</comment>
<feature type="domain" description="DUF1468" evidence="2">
    <location>
        <begin position="12"/>
        <end position="143"/>
    </location>
</feature>
<keyword evidence="1" id="KW-1133">Transmembrane helix</keyword>
<feature type="transmembrane region" description="Helical" evidence="1">
    <location>
        <begin position="73"/>
        <end position="90"/>
    </location>
</feature>
<reference evidence="3 4" key="1">
    <citation type="submission" date="2021-10" db="EMBL/GenBank/DDBJ databases">
        <title>Anaerobic single-cell dispensing facilitates the cultivation of human gut bacteria.</title>
        <authorList>
            <person name="Afrizal A."/>
        </authorList>
    </citation>
    <scope>NUCLEOTIDE SEQUENCE [LARGE SCALE GENOMIC DNA]</scope>
    <source>
        <strain evidence="3 4">CLA-AA-H276</strain>
    </source>
</reference>
<protein>
    <submittedName>
        <fullName evidence="3">Tripartite tricarboxylate transporter TctB family protein</fullName>
    </submittedName>
</protein>
<evidence type="ECO:0000256" key="1">
    <source>
        <dbReference type="SAM" id="Phobius"/>
    </source>
</evidence>
<keyword evidence="1" id="KW-0472">Membrane</keyword>
<accession>A0AAE3A7J8</accession>
<feature type="transmembrane region" description="Helical" evidence="1">
    <location>
        <begin position="32"/>
        <end position="52"/>
    </location>
</feature>
<keyword evidence="4" id="KW-1185">Reference proteome</keyword>
<evidence type="ECO:0000259" key="2">
    <source>
        <dbReference type="Pfam" id="PF07331"/>
    </source>
</evidence>
<keyword evidence="1" id="KW-0812">Transmembrane</keyword>
<dbReference type="RefSeq" id="WP_308459710.1">
    <property type="nucleotide sequence ID" value="NZ_JAJEPS010000011.1"/>
</dbReference>
<dbReference type="EMBL" id="JAJEPS010000011">
    <property type="protein sequence ID" value="MCC2126849.1"/>
    <property type="molecule type" value="Genomic_DNA"/>
</dbReference>
<dbReference type="Proteomes" id="UP001198220">
    <property type="component" value="Unassembled WGS sequence"/>
</dbReference>
<dbReference type="Pfam" id="PF07331">
    <property type="entry name" value="TctB"/>
    <property type="match status" value="1"/>
</dbReference>
<organism evidence="3 4">
    <name type="scientific">Hominiventricola filiformis</name>
    <dbReference type="NCBI Taxonomy" id="2885352"/>
    <lineage>
        <taxon>Bacteria</taxon>
        <taxon>Bacillati</taxon>
        <taxon>Bacillota</taxon>
        <taxon>Clostridia</taxon>
        <taxon>Lachnospirales</taxon>
        <taxon>Lachnospiraceae</taxon>
        <taxon>Hominiventricola</taxon>
    </lineage>
</organism>
<name>A0AAE3A7J8_9FIRM</name>
<sequence length="148" mass="16688">MRLKKWDLLICIGLALILSIFAVDLGNTNPAARTYPMVMVIASYFFIAIIAIRWIINRKQILAESVGGMSGKRFLYIAIYCAAIFAYIMLIDKLGYVVSTVIFGIYSLIYLKNRNKVVTAVLPVVAAFLLYFLFSKFLFVRLPAGILM</sequence>
<evidence type="ECO:0000313" key="3">
    <source>
        <dbReference type="EMBL" id="MCC2126849.1"/>
    </source>
</evidence>